<feature type="domain" description="Integral membrane bound transporter" evidence="7">
    <location>
        <begin position="564"/>
        <end position="702"/>
    </location>
</feature>
<gene>
    <name evidence="8" type="ORF">TRICI_000111</name>
</gene>
<organism evidence="8 9">
    <name type="scientific">Trichomonascus ciferrii</name>
    <dbReference type="NCBI Taxonomy" id="44093"/>
    <lineage>
        <taxon>Eukaryota</taxon>
        <taxon>Fungi</taxon>
        <taxon>Dikarya</taxon>
        <taxon>Ascomycota</taxon>
        <taxon>Saccharomycotina</taxon>
        <taxon>Dipodascomycetes</taxon>
        <taxon>Dipodascales</taxon>
        <taxon>Trichomonascaceae</taxon>
        <taxon>Trichomonascus</taxon>
        <taxon>Trichomonascus ciferrii complex</taxon>
    </lineage>
</organism>
<dbReference type="OrthoDB" id="68611at2759"/>
<keyword evidence="2 5" id="KW-0812">Transmembrane</keyword>
<keyword evidence="9" id="KW-1185">Reference proteome</keyword>
<accession>A0A642VEB7</accession>
<dbReference type="PRINTS" id="PR02047">
    <property type="entry name" value="BREFELDNASP4"/>
</dbReference>
<sequence>MQKARKQVSELFKNVKVRNVLKCSIGYLIASMGVYTDLGNIYGRNDSKHLIATTVVYFNPGRSIGSMVEATLFAFLGLGYGLFCAYFSMLVSAIFSNIDLRVLGYAIDIFVFCAVGLGTIAFMKQRVNKPTFTTACSLASIFLIQILTKEGNVQAGVLSMSKLFQSFFFVLTGVIISSFICITLWPQSSITQLKASLNKSTDLYSTMLDYISETFINGMDINTPKFNDLNSQVTKCFNELDKSLQMAKYELRLSGREAEIPLFSRLVASNHRLALLLGGLTSSAKTQQHLLYHDSSSPSSQDGSDNGSVASFDNVISHYSHETLSEMPNTSSSPSTQAHTSAELFQMFVYHLGPPLRSFCYTVRGILGGMPFESGPDYAVSLNVQYKKSLDLATNLYSQAREKALNRLYSQDIFQTERDFDTAADEEGVAASCGNFSYVLEAFGNELKLFLEALEDYDQCAENDRRSFNWLKFWQRKGKKDLPQWENEQTPQMDTSSKDPFDLKNEFSSNLKSYNISRKNAPFKLRLWRNLHVFRRTDVQFGIKVGIGAALFALPAFLDKLRPLFGLWRGEWGLITYAIIMNKSVGGTTKTVPYRIVGTFAGAFLAFISWTIFPEQEYILAMIGFLLCLPCFYIILYWKDNNPFGRFILLTFNLTALYSYSLTANDNEQGDDDEGGIHPVVQDIAFHRFVSVCVGIIWALLITILILPNTARRKLRQVLCVQWLRMGLIWKADPFRIDEPTTSSGERQLTNRNQPARLTGIHGENILQTTMIELQTLLSQAPLEFRLKGPYPVDDYKAILVSTQQILDAFQNMSVLISKYRAPSKREMELIENTTQERKELSSRIFLFFYLASSAVKLGFPLPDKLPSTEHAIDRMLAKLNEFRNQNTEDRISAISSTDAEESLTEEDFVLFYSYILVTITISEELAKIALYIQNIFGVIEDELFETS</sequence>
<evidence type="ECO:0000256" key="5">
    <source>
        <dbReference type="SAM" id="Phobius"/>
    </source>
</evidence>
<dbReference type="InterPro" id="IPR018820">
    <property type="entry name" value="BRE4-related_DUF2421"/>
</dbReference>
<evidence type="ECO:0000313" key="9">
    <source>
        <dbReference type="Proteomes" id="UP000761534"/>
    </source>
</evidence>
<feature type="transmembrane region" description="Helical" evidence="5">
    <location>
        <begin position="592"/>
        <end position="612"/>
    </location>
</feature>
<keyword evidence="4 5" id="KW-0472">Membrane</keyword>
<dbReference type="VEuPathDB" id="FungiDB:TRICI_000111"/>
<dbReference type="AlphaFoldDB" id="A0A642VEB7"/>
<feature type="transmembrane region" description="Helical" evidence="5">
    <location>
        <begin position="618"/>
        <end position="638"/>
    </location>
</feature>
<feature type="transmembrane region" description="Helical" evidence="5">
    <location>
        <begin position="72"/>
        <end position="96"/>
    </location>
</feature>
<protein>
    <submittedName>
        <fullName evidence="8">Uncharacterized protein</fullName>
    </submittedName>
</protein>
<evidence type="ECO:0000313" key="8">
    <source>
        <dbReference type="EMBL" id="KAA8917724.1"/>
    </source>
</evidence>
<dbReference type="Proteomes" id="UP000761534">
    <property type="component" value="Unassembled WGS sequence"/>
</dbReference>
<evidence type="ECO:0000259" key="7">
    <source>
        <dbReference type="Pfam" id="PF13515"/>
    </source>
</evidence>
<evidence type="ECO:0000256" key="4">
    <source>
        <dbReference type="ARBA" id="ARBA00023136"/>
    </source>
</evidence>
<feature type="domain" description="DUF2421" evidence="6">
    <location>
        <begin position="767"/>
        <end position="938"/>
    </location>
</feature>
<comment type="caution">
    <text evidence="8">The sequence shown here is derived from an EMBL/GenBank/DDBJ whole genome shotgun (WGS) entry which is preliminary data.</text>
</comment>
<feature type="transmembrane region" description="Helical" evidence="5">
    <location>
        <begin position="684"/>
        <end position="707"/>
    </location>
</feature>
<name>A0A642VEB7_9ASCO</name>
<dbReference type="Pfam" id="PF13515">
    <property type="entry name" value="FUSC_2"/>
    <property type="match status" value="1"/>
</dbReference>
<dbReference type="Pfam" id="PF10334">
    <property type="entry name" value="BRE4"/>
    <property type="match status" value="1"/>
</dbReference>
<proteinExistence type="predicted"/>
<reference evidence="8" key="1">
    <citation type="journal article" date="2019" name="G3 (Bethesda)">
        <title>Genome Assemblies of Two Rare Opportunistic Yeast Pathogens: Diutina rugosa (syn. Candida rugosa) and Trichomonascus ciferrii (syn. Candida ciferrii).</title>
        <authorList>
            <person name="Mixao V."/>
            <person name="Saus E."/>
            <person name="Hansen A.P."/>
            <person name="Lass-Florl C."/>
            <person name="Gabaldon T."/>
        </authorList>
    </citation>
    <scope>NUCLEOTIDE SEQUENCE</scope>
    <source>
        <strain evidence="8">CBS 4856</strain>
    </source>
</reference>
<dbReference type="InterPro" id="IPR052430">
    <property type="entry name" value="IVT-Associated"/>
</dbReference>
<dbReference type="PANTHER" id="PTHR47804">
    <property type="entry name" value="60S RIBOSOMAL PROTEIN L19"/>
    <property type="match status" value="1"/>
</dbReference>
<dbReference type="InterPro" id="IPR023244">
    <property type="entry name" value="Brefeldin_A-sensitivity_4"/>
</dbReference>
<evidence type="ECO:0000259" key="6">
    <source>
        <dbReference type="Pfam" id="PF10334"/>
    </source>
</evidence>
<comment type="subcellular location">
    <subcellularLocation>
        <location evidence="1">Membrane</location>
        <topology evidence="1">Multi-pass membrane protein</topology>
    </subcellularLocation>
</comment>
<dbReference type="GO" id="GO:0016020">
    <property type="term" value="C:membrane"/>
    <property type="evidence" value="ECO:0007669"/>
    <property type="project" value="UniProtKB-SubCell"/>
</dbReference>
<feature type="transmembrane region" description="Helical" evidence="5">
    <location>
        <begin position="647"/>
        <end position="664"/>
    </location>
</feature>
<dbReference type="InterPro" id="IPR049453">
    <property type="entry name" value="Memb_transporter_dom"/>
</dbReference>
<keyword evidence="3 5" id="KW-1133">Transmembrane helix</keyword>
<evidence type="ECO:0000256" key="1">
    <source>
        <dbReference type="ARBA" id="ARBA00004141"/>
    </source>
</evidence>
<feature type="transmembrane region" description="Helical" evidence="5">
    <location>
        <begin position="167"/>
        <end position="185"/>
    </location>
</feature>
<dbReference type="PANTHER" id="PTHR47804:SF1">
    <property type="entry name" value="DUF2421 DOMAIN-CONTAINING PROTEIN"/>
    <property type="match status" value="1"/>
</dbReference>
<dbReference type="EMBL" id="SWFS01000013">
    <property type="protein sequence ID" value="KAA8917724.1"/>
    <property type="molecule type" value="Genomic_DNA"/>
</dbReference>
<evidence type="ECO:0000256" key="2">
    <source>
        <dbReference type="ARBA" id="ARBA00022692"/>
    </source>
</evidence>
<feature type="transmembrane region" description="Helical" evidence="5">
    <location>
        <begin position="102"/>
        <end position="123"/>
    </location>
</feature>
<evidence type="ECO:0000256" key="3">
    <source>
        <dbReference type="ARBA" id="ARBA00022989"/>
    </source>
</evidence>